<proteinExistence type="predicted"/>
<dbReference type="GeneID" id="89926219"/>
<feature type="transmembrane region" description="Helical" evidence="6">
    <location>
        <begin position="204"/>
        <end position="222"/>
    </location>
</feature>
<dbReference type="GO" id="GO:0005886">
    <property type="term" value="C:plasma membrane"/>
    <property type="evidence" value="ECO:0007669"/>
    <property type="project" value="TreeGrafter"/>
</dbReference>
<dbReference type="InterPro" id="IPR020846">
    <property type="entry name" value="MFS_dom"/>
</dbReference>
<accession>A0AAV9PEN2</accession>
<evidence type="ECO:0000256" key="3">
    <source>
        <dbReference type="ARBA" id="ARBA00022989"/>
    </source>
</evidence>
<evidence type="ECO:0000313" key="8">
    <source>
        <dbReference type="EMBL" id="KAK5170288.1"/>
    </source>
</evidence>
<dbReference type="GO" id="GO:0035879">
    <property type="term" value="P:plasma membrane lactate transport"/>
    <property type="evidence" value="ECO:0007669"/>
    <property type="project" value="TreeGrafter"/>
</dbReference>
<feature type="transmembrane region" description="Helical" evidence="6">
    <location>
        <begin position="270"/>
        <end position="287"/>
    </location>
</feature>
<keyword evidence="2 6" id="KW-0812">Transmembrane</keyword>
<dbReference type="CDD" id="cd17316">
    <property type="entry name" value="MFS_SV2_like"/>
    <property type="match status" value="1"/>
</dbReference>
<dbReference type="Gene3D" id="1.20.1250.20">
    <property type="entry name" value="MFS general substrate transporter like domains"/>
    <property type="match status" value="2"/>
</dbReference>
<feature type="domain" description="Major facilitator superfamily (MFS) profile" evidence="7">
    <location>
        <begin position="47"/>
        <end position="463"/>
    </location>
</feature>
<name>A0AAV9PEN2_9PEZI</name>
<feature type="transmembrane region" description="Helical" evidence="6">
    <location>
        <begin position="83"/>
        <end position="100"/>
    </location>
</feature>
<dbReference type="Proteomes" id="UP001337655">
    <property type="component" value="Unassembled WGS sequence"/>
</dbReference>
<evidence type="ECO:0000256" key="4">
    <source>
        <dbReference type="ARBA" id="ARBA00023136"/>
    </source>
</evidence>
<keyword evidence="4 6" id="KW-0472">Membrane</keyword>
<dbReference type="EMBL" id="JAVRRT010000007">
    <property type="protein sequence ID" value="KAK5170288.1"/>
    <property type="molecule type" value="Genomic_DNA"/>
</dbReference>
<keyword evidence="9" id="KW-1185">Reference proteome</keyword>
<dbReference type="PROSITE" id="PS50850">
    <property type="entry name" value="MFS"/>
    <property type="match status" value="1"/>
</dbReference>
<organism evidence="8 9">
    <name type="scientific">Saxophila tyrrhenica</name>
    <dbReference type="NCBI Taxonomy" id="1690608"/>
    <lineage>
        <taxon>Eukaryota</taxon>
        <taxon>Fungi</taxon>
        <taxon>Dikarya</taxon>
        <taxon>Ascomycota</taxon>
        <taxon>Pezizomycotina</taxon>
        <taxon>Dothideomycetes</taxon>
        <taxon>Dothideomycetidae</taxon>
        <taxon>Mycosphaerellales</taxon>
        <taxon>Extremaceae</taxon>
        <taxon>Saxophila</taxon>
    </lineage>
</organism>
<evidence type="ECO:0000256" key="2">
    <source>
        <dbReference type="ARBA" id="ARBA00022692"/>
    </source>
</evidence>
<protein>
    <recommendedName>
        <fullName evidence="7">Major facilitator superfamily (MFS) profile domain-containing protein</fullName>
    </recommendedName>
</protein>
<gene>
    <name evidence="8" type="ORF">LTR77_004875</name>
</gene>
<feature type="transmembrane region" description="Helical" evidence="6">
    <location>
        <begin position="440"/>
        <end position="458"/>
    </location>
</feature>
<dbReference type="PANTHER" id="PTHR23508:SF10">
    <property type="entry name" value="CARBOXYLIC ACID TRANSPORTER PROTEIN HOMOLOG"/>
    <property type="match status" value="1"/>
</dbReference>
<dbReference type="GO" id="GO:0015355">
    <property type="term" value="F:secondary active monocarboxylate transmembrane transporter activity"/>
    <property type="evidence" value="ECO:0007669"/>
    <property type="project" value="TreeGrafter"/>
</dbReference>
<dbReference type="RefSeq" id="XP_064659486.1">
    <property type="nucleotide sequence ID" value="XM_064802125.1"/>
</dbReference>
<evidence type="ECO:0000256" key="6">
    <source>
        <dbReference type="SAM" id="Phobius"/>
    </source>
</evidence>
<dbReference type="InterPro" id="IPR036259">
    <property type="entry name" value="MFS_trans_sf"/>
</dbReference>
<feature type="transmembrane region" description="Helical" evidence="6">
    <location>
        <begin position="45"/>
        <end position="63"/>
    </location>
</feature>
<dbReference type="SUPFAM" id="SSF103473">
    <property type="entry name" value="MFS general substrate transporter"/>
    <property type="match status" value="1"/>
</dbReference>
<sequence length="517" mass="56991">MELGWFYSGRQIARYIPSRITTLKPPRSKLKNPWTIVKSLDAHQWNLFLIGLFSWAWDAFDFFTVSLTLTEIAEAFDKQPSDVSWGITITLMLRSVGALISGSLSDRYGRKWLMVGNLFLFIILELASGFCNSLGPFLAVRALYGICMGGLLGPAASTALEDLPYDARGIASGLFQQGYAIGYLLAAIFYRALVPTTSHGWRSLFWFGAGPPILLIIWRIYLPETNYFQVVKAEREAKHAAKHSEADGKNKAGALKSFLHEANDAFRGNWVLFIYMVVLMSGFNSVSHGSQDLYPTFLKDQVGFGDTMTTVTTVVGQIGAILGSTTLGYFSSFIGIRLTMMIACVFGGAIVPAYMLLRTKSLVASTFFEQVFVGGVWGPIPVHLVELSPPHVRALFYSFTYQLGNLASSASSTIEATIGERFPLADNPETGASRYNYGKVIGIFLGAVWVYILLFVFVGPEMTQSERDEEAATVLEYEAMRAQGVSLAEIGAGRAKSEKVDREMDAEHIDDVEKASR</sequence>
<feature type="region of interest" description="Disordered" evidence="5">
    <location>
        <begin position="492"/>
        <end position="517"/>
    </location>
</feature>
<feature type="transmembrane region" description="Helical" evidence="6">
    <location>
        <begin position="172"/>
        <end position="192"/>
    </location>
</feature>
<dbReference type="AlphaFoldDB" id="A0AAV9PEN2"/>
<evidence type="ECO:0000259" key="7">
    <source>
        <dbReference type="PROSITE" id="PS50850"/>
    </source>
</evidence>
<evidence type="ECO:0000256" key="5">
    <source>
        <dbReference type="SAM" id="MobiDB-lite"/>
    </source>
</evidence>
<feature type="transmembrane region" description="Helical" evidence="6">
    <location>
        <begin position="112"/>
        <end position="130"/>
    </location>
</feature>
<evidence type="ECO:0000256" key="1">
    <source>
        <dbReference type="ARBA" id="ARBA00004141"/>
    </source>
</evidence>
<evidence type="ECO:0000313" key="9">
    <source>
        <dbReference type="Proteomes" id="UP001337655"/>
    </source>
</evidence>
<comment type="caution">
    <text evidence="8">The sequence shown here is derived from an EMBL/GenBank/DDBJ whole genome shotgun (WGS) entry which is preliminary data.</text>
</comment>
<feature type="compositionally biased region" description="Basic and acidic residues" evidence="5">
    <location>
        <begin position="495"/>
        <end position="517"/>
    </location>
</feature>
<reference evidence="8 9" key="1">
    <citation type="submission" date="2023-08" db="EMBL/GenBank/DDBJ databases">
        <title>Black Yeasts Isolated from many extreme environments.</title>
        <authorList>
            <person name="Coleine C."/>
            <person name="Stajich J.E."/>
            <person name="Selbmann L."/>
        </authorList>
    </citation>
    <scope>NUCLEOTIDE SEQUENCE [LARGE SCALE GENOMIC DNA]</scope>
    <source>
        <strain evidence="8 9">CCFEE 5935</strain>
    </source>
</reference>
<feature type="transmembrane region" description="Helical" evidence="6">
    <location>
        <begin position="307"/>
        <end position="331"/>
    </location>
</feature>
<comment type="subcellular location">
    <subcellularLocation>
        <location evidence="1">Membrane</location>
        <topology evidence="1">Multi-pass membrane protein</topology>
    </subcellularLocation>
</comment>
<dbReference type="InterPro" id="IPR005828">
    <property type="entry name" value="MFS_sugar_transport-like"/>
</dbReference>
<feature type="transmembrane region" description="Helical" evidence="6">
    <location>
        <begin position="142"/>
        <end position="160"/>
    </location>
</feature>
<dbReference type="Pfam" id="PF00083">
    <property type="entry name" value="Sugar_tr"/>
    <property type="match status" value="1"/>
</dbReference>
<dbReference type="PANTHER" id="PTHR23508">
    <property type="entry name" value="CARBOXYLIC ACID TRANSPORTER PROTEIN HOMOLOG"/>
    <property type="match status" value="1"/>
</dbReference>
<keyword evidence="3 6" id="KW-1133">Transmembrane helix</keyword>
<feature type="transmembrane region" description="Helical" evidence="6">
    <location>
        <begin position="338"/>
        <end position="357"/>
    </location>
</feature>